<protein>
    <submittedName>
        <fullName evidence="1">Uncharacterized protein</fullName>
    </submittedName>
</protein>
<gene>
    <name evidence="1" type="ORF">P186_0401</name>
</gene>
<accession>G7VGE4</accession>
<reference evidence="1 2" key="1">
    <citation type="journal article" date="2012" name="J. Bacteriol.">
        <title>Complete genome sequence of strain 1860, a crenarchaeon of the genus pyrobaculum able to grow with various electron acceptors.</title>
        <authorList>
            <person name="Mardanov A.V."/>
            <person name="Gumerov V.M."/>
            <person name="Slobodkina G.B."/>
            <person name="Beletsky A.V."/>
            <person name="Bonch-Osmolovskaya E.A."/>
            <person name="Ravin N.V."/>
            <person name="Skryabin K.G."/>
        </authorList>
    </citation>
    <scope>NUCLEOTIDE SEQUENCE [LARGE SCALE GENOMIC DNA]</scope>
    <source>
        <strain evidence="1 2">1860</strain>
    </source>
</reference>
<dbReference type="KEGG" id="pyr:P186_0401"/>
<dbReference type="STRING" id="1104324.P186_0401"/>
<proteinExistence type="predicted"/>
<organism evidence="1 2">
    <name type="scientific">Pyrobaculum ferrireducens</name>
    <dbReference type="NCBI Taxonomy" id="1104324"/>
    <lineage>
        <taxon>Archaea</taxon>
        <taxon>Thermoproteota</taxon>
        <taxon>Thermoprotei</taxon>
        <taxon>Thermoproteales</taxon>
        <taxon>Thermoproteaceae</taxon>
        <taxon>Pyrobaculum</taxon>
    </lineage>
</organism>
<evidence type="ECO:0000313" key="1">
    <source>
        <dbReference type="EMBL" id="AET31855.1"/>
    </source>
</evidence>
<sequence length="38" mass="4537">MFFYAYREINLSYIPKRGLVRRGGTPRWSSATTSIERR</sequence>
<dbReference type="AlphaFoldDB" id="G7VGE4"/>
<dbReference type="EMBL" id="CP003098">
    <property type="protein sequence ID" value="AET31855.1"/>
    <property type="molecule type" value="Genomic_DNA"/>
</dbReference>
<name>G7VGE4_9CREN</name>
<keyword evidence="2" id="KW-1185">Reference proteome</keyword>
<evidence type="ECO:0000313" key="2">
    <source>
        <dbReference type="Proteomes" id="UP000005867"/>
    </source>
</evidence>
<dbReference type="HOGENOM" id="CLU_3323126_0_0_2"/>
<dbReference type="BioCyc" id="PSP1104324:GJSN-390-MONOMER"/>
<dbReference type="Proteomes" id="UP000005867">
    <property type="component" value="Chromosome"/>
</dbReference>